<dbReference type="GO" id="GO:0009432">
    <property type="term" value="P:SOS response"/>
    <property type="evidence" value="ECO:0007669"/>
    <property type="project" value="TreeGrafter"/>
</dbReference>
<dbReference type="EMBL" id="LBNQ01000022">
    <property type="protein sequence ID" value="KKW68132.1"/>
    <property type="molecule type" value="Genomic_DNA"/>
</dbReference>
<evidence type="ECO:0000313" key="14">
    <source>
        <dbReference type="Proteomes" id="UP000050580"/>
    </source>
</evidence>
<dbReference type="InterPro" id="IPR003395">
    <property type="entry name" value="RecF/RecN/SMC_N"/>
</dbReference>
<accession>A0A0U1Q048</accession>
<feature type="coiled-coil region" evidence="10">
    <location>
        <begin position="168"/>
        <end position="195"/>
    </location>
</feature>
<dbReference type="PANTHER" id="PTHR11059:SF0">
    <property type="entry name" value="DNA REPAIR PROTEIN RECN"/>
    <property type="match status" value="1"/>
</dbReference>
<evidence type="ECO:0000256" key="1">
    <source>
        <dbReference type="ARBA" id="ARBA00003618"/>
    </source>
</evidence>
<keyword evidence="4" id="KW-0547">Nucleotide-binding</keyword>
<sequence length="586" mass="63274">MALRHLALRDFVLVQSMALDLRDGFTVLSGETGAGKSILIDALQLVLGGRGDAGVVREGAARAELVAEFDPPAPDMPALRQWLQEHDFAHAEESLLLRRIIDAQGKSRCWINGSVATVGQLHALGEMLVDIHGQHAWQSLMRPHAVRNLLDGFAGVATDATERAWQQWRQAQERLTQARQNQEQVQQDRERLQWQIEEVGKLAPGAQEWLDLNSRHTLLMHQQDLQQAALQAWQWLDGDETAAGALAAVQRAASALAAQQTIEPQFTELVQALEQLADPLADVARSLRDYAQRQDVDGADLAEVDARVASWLSLARRYRTAPEELHARWQDWKARLAALDAGSDIASLEAAQEMARKQYLQAAQALSERRRAAAPKLAKIVNQALAQLGMGGERFAIEIGATASPQAHGLDDVQFTIATHAGATRRPLAKVASGGELSRISLAIAVCTSRLGGAETLVFDEVDAGIGGAVAHSVGKLLAQLGRDRQVLAVTHLPQVAIWADHQFVVEKSQAQGGLHSHVRAVSDAARVAEIARMLGSEVASDATLAHAREMLQSAQATDAVLSVPAKTGPGRRGQRGTTGKGGRHA</sequence>
<evidence type="ECO:0000256" key="11">
    <source>
        <dbReference type="SAM" id="MobiDB-lite"/>
    </source>
</evidence>
<keyword evidence="5 9" id="KW-0227">DNA damage</keyword>
<evidence type="ECO:0000256" key="2">
    <source>
        <dbReference type="ARBA" id="ARBA00009441"/>
    </source>
</evidence>
<dbReference type="Proteomes" id="UP000050580">
    <property type="component" value="Unassembled WGS sequence"/>
</dbReference>
<feature type="region of interest" description="Disordered" evidence="11">
    <location>
        <begin position="559"/>
        <end position="586"/>
    </location>
</feature>
<feature type="compositionally biased region" description="Gly residues" evidence="11">
    <location>
        <begin position="577"/>
        <end position="586"/>
    </location>
</feature>
<dbReference type="CDD" id="cd03241">
    <property type="entry name" value="ABC_RecN"/>
    <property type="match status" value="2"/>
</dbReference>
<dbReference type="AlphaFoldDB" id="A0A0U1Q048"/>
<dbReference type="NCBIfam" id="NF008121">
    <property type="entry name" value="PRK10869.1"/>
    <property type="match status" value="1"/>
</dbReference>
<dbReference type="InterPro" id="IPR004604">
    <property type="entry name" value="DNA_recomb/repair_RecN"/>
</dbReference>
<keyword evidence="10" id="KW-0175">Coiled coil</keyword>
<dbReference type="Pfam" id="PF02463">
    <property type="entry name" value="SMC_N"/>
    <property type="match status" value="1"/>
</dbReference>
<evidence type="ECO:0000256" key="4">
    <source>
        <dbReference type="ARBA" id="ARBA00022741"/>
    </source>
</evidence>
<evidence type="ECO:0000256" key="8">
    <source>
        <dbReference type="ARBA" id="ARBA00033408"/>
    </source>
</evidence>
<dbReference type="PATRIC" id="fig|1610491.3.peg.1392"/>
<protein>
    <recommendedName>
        <fullName evidence="3 9">DNA repair protein RecN</fullName>
    </recommendedName>
    <alternativeName>
        <fullName evidence="8 9">Recombination protein N</fullName>
    </alternativeName>
</protein>
<dbReference type="FunFam" id="3.40.50.300:FF:000319">
    <property type="entry name" value="DNA repair protein RecN"/>
    <property type="match status" value="1"/>
</dbReference>
<keyword evidence="6" id="KW-0067">ATP-binding</keyword>
<name>A0A0U1Q048_9BURK</name>
<evidence type="ECO:0000256" key="7">
    <source>
        <dbReference type="ARBA" id="ARBA00023204"/>
    </source>
</evidence>
<evidence type="ECO:0000256" key="3">
    <source>
        <dbReference type="ARBA" id="ARBA00021315"/>
    </source>
</evidence>
<dbReference type="OrthoDB" id="9806954at2"/>
<dbReference type="GO" id="GO:0043590">
    <property type="term" value="C:bacterial nucleoid"/>
    <property type="evidence" value="ECO:0007669"/>
    <property type="project" value="TreeGrafter"/>
</dbReference>
<evidence type="ECO:0000256" key="9">
    <source>
        <dbReference type="PIRNR" id="PIRNR003128"/>
    </source>
</evidence>
<comment type="function">
    <text evidence="1 9">May be involved in recombinational repair of damaged DNA.</text>
</comment>
<dbReference type="RefSeq" id="WP_046741531.1">
    <property type="nucleotide sequence ID" value="NZ_LBNQ01000022.1"/>
</dbReference>
<dbReference type="GO" id="GO:0006310">
    <property type="term" value="P:DNA recombination"/>
    <property type="evidence" value="ECO:0007669"/>
    <property type="project" value="InterPro"/>
</dbReference>
<evidence type="ECO:0000259" key="12">
    <source>
        <dbReference type="Pfam" id="PF02463"/>
    </source>
</evidence>
<comment type="similarity">
    <text evidence="2 9">Belongs to the RecN family.</text>
</comment>
<reference evidence="13 14" key="1">
    <citation type="submission" date="2015-05" db="EMBL/GenBank/DDBJ databases">
        <title>Draft genome sequence of Lampropedia sp. CT6, isolated from the microbial mat of a hot water spring, located at Manikaran, India.</title>
        <authorList>
            <person name="Tripathi C."/>
            <person name="Rani P."/>
            <person name="Mahato N.K."/>
            <person name="Lal R."/>
        </authorList>
    </citation>
    <scope>NUCLEOTIDE SEQUENCE [LARGE SCALE GENOMIC DNA]</scope>
    <source>
        <strain evidence="13 14">CT6</strain>
    </source>
</reference>
<evidence type="ECO:0000256" key="6">
    <source>
        <dbReference type="ARBA" id="ARBA00022840"/>
    </source>
</evidence>
<dbReference type="GO" id="GO:0005524">
    <property type="term" value="F:ATP binding"/>
    <property type="evidence" value="ECO:0007669"/>
    <property type="project" value="UniProtKB-KW"/>
</dbReference>
<proteinExistence type="inferred from homology"/>
<evidence type="ECO:0000256" key="10">
    <source>
        <dbReference type="SAM" id="Coils"/>
    </source>
</evidence>
<keyword evidence="7 9" id="KW-0234">DNA repair</keyword>
<dbReference type="GO" id="GO:0006281">
    <property type="term" value="P:DNA repair"/>
    <property type="evidence" value="ECO:0007669"/>
    <property type="project" value="UniProtKB-KW"/>
</dbReference>
<dbReference type="NCBIfam" id="TIGR00634">
    <property type="entry name" value="recN"/>
    <property type="match status" value="1"/>
</dbReference>
<dbReference type="STRING" id="1610491.AAV94_06570"/>
<organism evidence="13 14">
    <name type="scientific">Lampropedia cohaerens</name>
    <dbReference type="NCBI Taxonomy" id="1610491"/>
    <lineage>
        <taxon>Bacteria</taxon>
        <taxon>Pseudomonadati</taxon>
        <taxon>Pseudomonadota</taxon>
        <taxon>Betaproteobacteria</taxon>
        <taxon>Burkholderiales</taxon>
        <taxon>Comamonadaceae</taxon>
        <taxon>Lampropedia</taxon>
    </lineage>
</organism>
<feature type="domain" description="RecF/RecN/SMC N-terminal" evidence="12">
    <location>
        <begin position="3"/>
        <end position="509"/>
    </location>
</feature>
<evidence type="ECO:0000313" key="13">
    <source>
        <dbReference type="EMBL" id="KKW68132.1"/>
    </source>
</evidence>
<evidence type="ECO:0000256" key="5">
    <source>
        <dbReference type="ARBA" id="ARBA00022763"/>
    </source>
</evidence>
<dbReference type="Gene3D" id="3.40.50.300">
    <property type="entry name" value="P-loop containing nucleotide triphosphate hydrolases"/>
    <property type="match status" value="2"/>
</dbReference>
<comment type="caution">
    <text evidence="13">The sequence shown here is derived from an EMBL/GenBank/DDBJ whole genome shotgun (WGS) entry which is preliminary data.</text>
</comment>
<gene>
    <name evidence="13" type="ORF">AAV94_06570</name>
</gene>
<keyword evidence="14" id="KW-1185">Reference proteome</keyword>
<dbReference type="PIRSF" id="PIRSF003128">
    <property type="entry name" value="RecN"/>
    <property type="match status" value="1"/>
</dbReference>
<dbReference type="SUPFAM" id="SSF52540">
    <property type="entry name" value="P-loop containing nucleoside triphosphate hydrolases"/>
    <property type="match status" value="1"/>
</dbReference>
<dbReference type="InterPro" id="IPR027417">
    <property type="entry name" value="P-loop_NTPase"/>
</dbReference>
<dbReference type="PANTHER" id="PTHR11059">
    <property type="entry name" value="DNA REPAIR PROTEIN RECN"/>
    <property type="match status" value="1"/>
</dbReference>